<dbReference type="InterPro" id="IPR050065">
    <property type="entry name" value="GlmU-like"/>
</dbReference>
<dbReference type="AlphaFoldDB" id="A0A7J5U4S7"/>
<evidence type="ECO:0000313" key="4">
    <source>
        <dbReference type="Proteomes" id="UP000488299"/>
    </source>
</evidence>
<dbReference type="GO" id="GO:0016746">
    <property type="term" value="F:acyltransferase activity"/>
    <property type="evidence" value="ECO:0007669"/>
    <property type="project" value="UniProtKB-KW"/>
</dbReference>
<dbReference type="InterPro" id="IPR011004">
    <property type="entry name" value="Trimer_LpxA-like_sf"/>
</dbReference>
<dbReference type="Pfam" id="PF13562">
    <property type="entry name" value="NTP_transf_4"/>
    <property type="match status" value="1"/>
</dbReference>
<evidence type="ECO:0000256" key="1">
    <source>
        <dbReference type="ARBA" id="ARBA00022679"/>
    </source>
</evidence>
<organism evidence="3 4">
    <name type="scientific">Rudanella paleaurantiibacter</name>
    <dbReference type="NCBI Taxonomy" id="2614655"/>
    <lineage>
        <taxon>Bacteria</taxon>
        <taxon>Pseudomonadati</taxon>
        <taxon>Bacteroidota</taxon>
        <taxon>Cytophagia</taxon>
        <taxon>Cytophagales</taxon>
        <taxon>Cytophagaceae</taxon>
        <taxon>Rudanella</taxon>
    </lineage>
</organism>
<accession>A0A7J5U4S7</accession>
<dbReference type="PANTHER" id="PTHR43584">
    <property type="entry name" value="NUCLEOTIDYL TRANSFERASE"/>
    <property type="match status" value="1"/>
</dbReference>
<keyword evidence="1 3" id="KW-0808">Transferase</keyword>
<keyword evidence="2" id="KW-0012">Acyltransferase</keyword>
<gene>
    <name evidence="3" type="ORF">F5984_07520</name>
</gene>
<dbReference type="InterPro" id="IPR023917">
    <property type="entry name" value="Bifunctiontional_GlmU_bac-type"/>
</dbReference>
<proteinExistence type="predicted"/>
<dbReference type="Proteomes" id="UP000488299">
    <property type="component" value="Unassembled WGS sequence"/>
</dbReference>
<dbReference type="PANTHER" id="PTHR43584:SF9">
    <property type="entry name" value="TRANSFERASE HEXAPEPTIDE REPEAT CONTAINING PROTEIN"/>
    <property type="match status" value="1"/>
</dbReference>
<sequence length="403" mass="44327">MTTNLILFDDPAIRVHLLPFTFTRPVAELRVGILTIAEKWATWLQTKPSYLTQPYLQAKFPHQTNAPEHLYINGSLCPTAALVEAVQTLTVGESLVAPDGQLLAVRSRDPLRQPPQTDAWVARPFAEPITLISRIWHMLAENGAQIRVDLAKITEGRTSQPITDPFTHCYAPENIFLEPGAQVRASVLNAENGPIYLGKNAVVSEGSVVIGPFALGEDSTVQWGSRMRMNTTIGPFSKVGGEVGNSILIGYGAKQHDGYLGNSVIGEWCNLGANTNNSNLKNDYTNVKLHSYATDQLEDSGQMFAGLFMGDFTRAGISTMFNTGTVVGVNVNVYGGGFQPKYIPSFSWGGADTGFATYRFEKALQVAREAYVRRGREFDAVEEAILRTIFEQETRRYESPEAQ</sequence>
<keyword evidence="4" id="KW-1185">Reference proteome</keyword>
<dbReference type="EMBL" id="WELI01000002">
    <property type="protein sequence ID" value="KAB7732055.1"/>
    <property type="molecule type" value="Genomic_DNA"/>
</dbReference>
<name>A0A7J5U4S7_9BACT</name>
<evidence type="ECO:0000256" key="2">
    <source>
        <dbReference type="ARBA" id="ARBA00023315"/>
    </source>
</evidence>
<comment type="caution">
    <text evidence="3">The sequence shown here is derived from an EMBL/GenBank/DDBJ whole genome shotgun (WGS) entry which is preliminary data.</text>
</comment>
<reference evidence="3 4" key="1">
    <citation type="submission" date="2019-10" db="EMBL/GenBank/DDBJ databases">
        <title>Rudanella paleaurantiibacter sp. nov., isolated from sludge.</title>
        <authorList>
            <person name="Xu S.Q."/>
        </authorList>
    </citation>
    <scope>NUCLEOTIDE SEQUENCE [LARGE SCALE GENOMIC DNA]</scope>
    <source>
        <strain evidence="3 4">HX-22-17</strain>
    </source>
</reference>
<protein>
    <submittedName>
        <fullName evidence="3">Glucose-1-phosphate thymidylyltransferase</fullName>
    </submittedName>
</protein>
<evidence type="ECO:0000313" key="3">
    <source>
        <dbReference type="EMBL" id="KAB7732055.1"/>
    </source>
</evidence>
<dbReference type="RefSeq" id="WP_152123630.1">
    <property type="nucleotide sequence ID" value="NZ_WELI01000002.1"/>
</dbReference>
<dbReference type="SUPFAM" id="SSF51161">
    <property type="entry name" value="Trimeric LpxA-like enzymes"/>
    <property type="match status" value="1"/>
</dbReference>
<dbReference type="Gene3D" id="2.160.10.10">
    <property type="entry name" value="Hexapeptide repeat proteins"/>
    <property type="match status" value="1"/>
</dbReference>
<dbReference type="GO" id="GO:0016779">
    <property type="term" value="F:nucleotidyltransferase activity"/>
    <property type="evidence" value="ECO:0007669"/>
    <property type="project" value="UniProtKB-ARBA"/>
</dbReference>
<dbReference type="NCBIfam" id="TIGR03991">
    <property type="entry name" value="alt_bact_glmU"/>
    <property type="match status" value="1"/>
</dbReference>